<keyword evidence="6" id="KW-0547">Nucleotide-binding</keyword>
<dbReference type="Pfam" id="PF01820">
    <property type="entry name" value="Dala_Dala_lig_N"/>
    <property type="match status" value="1"/>
</dbReference>
<evidence type="ECO:0000256" key="8">
    <source>
        <dbReference type="ARBA" id="ARBA00022842"/>
    </source>
</evidence>
<keyword evidence="7" id="KW-0067">ATP-binding</keyword>
<reference evidence="14" key="1">
    <citation type="journal article" date="2012" name="PLoS ONE">
        <title>Gene sets for utilization of primary and secondary nutrition supplies in the distal gut of endangered iberian lynx.</title>
        <authorList>
            <person name="Alcaide M."/>
            <person name="Messina E."/>
            <person name="Richter M."/>
            <person name="Bargiela R."/>
            <person name="Peplies J."/>
            <person name="Huws S.A."/>
            <person name="Newbold C.J."/>
            <person name="Golyshin P.N."/>
            <person name="Simon M.A."/>
            <person name="Lopez G."/>
            <person name="Yakimov M.M."/>
            <person name="Ferrer M."/>
        </authorList>
    </citation>
    <scope>NUCLEOTIDE SEQUENCE</scope>
</reference>
<dbReference type="InterPro" id="IPR011095">
    <property type="entry name" value="Dala_Dala_lig_C"/>
</dbReference>
<dbReference type="HAMAP" id="MF_00047">
    <property type="entry name" value="Dala_Dala_lig"/>
    <property type="match status" value="1"/>
</dbReference>
<dbReference type="InterPro" id="IPR016185">
    <property type="entry name" value="PreATP-grasp_dom_sf"/>
</dbReference>
<dbReference type="Gene3D" id="3.40.50.20">
    <property type="match status" value="1"/>
</dbReference>
<dbReference type="EC" id="6.3.2.-" evidence="14"/>
<dbReference type="PROSITE" id="PS50975">
    <property type="entry name" value="ATP_GRASP"/>
    <property type="match status" value="1"/>
</dbReference>
<dbReference type="SUPFAM" id="SSF56059">
    <property type="entry name" value="Glutathione synthetase ATP-binding domain-like"/>
    <property type="match status" value="1"/>
</dbReference>
<dbReference type="InterPro" id="IPR000291">
    <property type="entry name" value="D-Ala_lig_Van_CS"/>
</dbReference>
<dbReference type="PIRSF" id="PIRSF039102">
    <property type="entry name" value="Ddl/VanB"/>
    <property type="match status" value="1"/>
</dbReference>
<keyword evidence="9" id="KW-0133">Cell shape</keyword>
<evidence type="ECO:0000256" key="3">
    <source>
        <dbReference type="ARBA" id="ARBA00022490"/>
    </source>
</evidence>
<dbReference type="GO" id="GO:0046872">
    <property type="term" value="F:metal ion binding"/>
    <property type="evidence" value="ECO:0007669"/>
    <property type="project" value="UniProtKB-KW"/>
</dbReference>
<dbReference type="PANTHER" id="PTHR23132:SF23">
    <property type="entry name" value="D-ALANINE--D-ALANINE LIGASE B"/>
    <property type="match status" value="1"/>
</dbReference>
<proteinExistence type="inferred from homology"/>
<dbReference type="InterPro" id="IPR013815">
    <property type="entry name" value="ATP_grasp_subdomain_1"/>
</dbReference>
<dbReference type="PANTHER" id="PTHR23132">
    <property type="entry name" value="D-ALANINE--D-ALANINE LIGASE"/>
    <property type="match status" value="1"/>
</dbReference>
<dbReference type="Gene3D" id="3.30.470.20">
    <property type="entry name" value="ATP-grasp fold, B domain"/>
    <property type="match status" value="1"/>
</dbReference>
<comment type="caution">
    <text evidence="14">The sequence shown here is derived from an EMBL/GenBank/DDBJ whole genome shotgun (WGS) entry which is preliminary data.</text>
</comment>
<dbReference type="SMART" id="SM01209">
    <property type="entry name" value="GARS_A"/>
    <property type="match status" value="1"/>
</dbReference>
<accession>J9H169</accession>
<comment type="subcellular location">
    <subcellularLocation>
        <location evidence="1">Cytoplasm</location>
    </subcellularLocation>
</comment>
<evidence type="ECO:0000259" key="13">
    <source>
        <dbReference type="PROSITE" id="PS50975"/>
    </source>
</evidence>
<evidence type="ECO:0000256" key="9">
    <source>
        <dbReference type="ARBA" id="ARBA00022960"/>
    </source>
</evidence>
<dbReference type="FunFam" id="3.30.470.20:FF:000008">
    <property type="entry name" value="D-alanine--D-alanine ligase"/>
    <property type="match status" value="1"/>
</dbReference>
<evidence type="ECO:0000256" key="7">
    <source>
        <dbReference type="ARBA" id="ARBA00022840"/>
    </source>
</evidence>
<evidence type="ECO:0000256" key="2">
    <source>
        <dbReference type="ARBA" id="ARBA00010871"/>
    </source>
</evidence>
<dbReference type="GO" id="GO:0008360">
    <property type="term" value="P:regulation of cell shape"/>
    <property type="evidence" value="ECO:0007669"/>
    <property type="project" value="UniProtKB-KW"/>
</dbReference>
<dbReference type="InterPro" id="IPR011127">
    <property type="entry name" value="Dala_Dala_lig_N"/>
</dbReference>
<evidence type="ECO:0000256" key="12">
    <source>
        <dbReference type="ARBA" id="ARBA00023316"/>
    </source>
</evidence>
<dbReference type="GO" id="GO:0071555">
    <property type="term" value="P:cell wall organization"/>
    <property type="evidence" value="ECO:0007669"/>
    <property type="project" value="UniProtKB-KW"/>
</dbReference>
<evidence type="ECO:0000256" key="10">
    <source>
        <dbReference type="ARBA" id="ARBA00022984"/>
    </source>
</evidence>
<dbReference type="Gene3D" id="3.30.1490.20">
    <property type="entry name" value="ATP-grasp fold, A domain"/>
    <property type="match status" value="1"/>
</dbReference>
<evidence type="ECO:0000256" key="6">
    <source>
        <dbReference type="ARBA" id="ARBA00022741"/>
    </source>
</evidence>
<evidence type="ECO:0000256" key="1">
    <source>
        <dbReference type="ARBA" id="ARBA00004496"/>
    </source>
</evidence>
<dbReference type="EMBL" id="AMCI01000968">
    <property type="protein sequence ID" value="EJX07115.1"/>
    <property type="molecule type" value="Genomic_DNA"/>
</dbReference>
<sequence length="311" mass="33294">MDSQTMGRVVLLMGGVSSERDVSLMSGEGVLKALQSKGVDVTTFDPKNETLDKLESGHFDRAFIALHGRLGEDGTIQGVLNYLNLPYTGPGVTASAVSIDKETTKTLWRAAGIPVPRGVLLHPTSTDEELSRALTELGATGLVVKPARDGSSIGVTKLKEPTLASLREALTVAGSRCRDILVEEYIRGREFTVAILDGKALPIIEIKAPEGDYDFQNKYFGNAVSYDCPAKLTEKETAEVGTICEKAFAALGARGWSRIDVMQRPDGSFALLEINTSPGMTPHSLVPMAARAVGLEYADLCLKVLGLARVD</sequence>
<dbReference type="PROSITE" id="PS00844">
    <property type="entry name" value="DALA_DALA_LIGASE_2"/>
    <property type="match status" value="1"/>
</dbReference>
<dbReference type="GO" id="GO:0008716">
    <property type="term" value="F:D-alanine-D-alanine ligase activity"/>
    <property type="evidence" value="ECO:0007669"/>
    <property type="project" value="InterPro"/>
</dbReference>
<gene>
    <name evidence="14" type="ORF">EVA_04777</name>
</gene>
<dbReference type="GO" id="GO:0005524">
    <property type="term" value="F:ATP binding"/>
    <property type="evidence" value="ECO:0007669"/>
    <property type="project" value="UniProtKB-KW"/>
</dbReference>
<evidence type="ECO:0000256" key="11">
    <source>
        <dbReference type="ARBA" id="ARBA00023211"/>
    </source>
</evidence>
<dbReference type="PROSITE" id="PS00843">
    <property type="entry name" value="DALA_DALA_LIGASE_1"/>
    <property type="match status" value="1"/>
</dbReference>
<dbReference type="GO" id="GO:0005829">
    <property type="term" value="C:cytosol"/>
    <property type="evidence" value="ECO:0007669"/>
    <property type="project" value="TreeGrafter"/>
</dbReference>
<dbReference type="Pfam" id="PF07478">
    <property type="entry name" value="Dala_Dala_lig_C"/>
    <property type="match status" value="1"/>
</dbReference>
<dbReference type="InterPro" id="IPR005905">
    <property type="entry name" value="D_ala_D_ala"/>
</dbReference>
<comment type="similarity">
    <text evidence="2">Belongs to the D-alanine--D-alanine ligase family.</text>
</comment>
<evidence type="ECO:0000256" key="4">
    <source>
        <dbReference type="ARBA" id="ARBA00022598"/>
    </source>
</evidence>
<evidence type="ECO:0000313" key="14">
    <source>
        <dbReference type="EMBL" id="EJX07115.1"/>
    </source>
</evidence>
<dbReference type="GO" id="GO:0009252">
    <property type="term" value="P:peptidoglycan biosynthetic process"/>
    <property type="evidence" value="ECO:0007669"/>
    <property type="project" value="UniProtKB-KW"/>
</dbReference>
<dbReference type="AlphaFoldDB" id="J9H169"/>
<keyword evidence="12" id="KW-0961">Cell wall biogenesis/degradation</keyword>
<keyword evidence="10" id="KW-0573">Peptidoglycan synthesis</keyword>
<keyword evidence="8" id="KW-0460">Magnesium</keyword>
<name>J9H169_9ZZZZ</name>
<keyword evidence="5" id="KW-0479">Metal-binding</keyword>
<keyword evidence="4 14" id="KW-0436">Ligase</keyword>
<evidence type="ECO:0000256" key="5">
    <source>
        <dbReference type="ARBA" id="ARBA00022723"/>
    </source>
</evidence>
<dbReference type="NCBIfam" id="TIGR01205">
    <property type="entry name" value="D_ala_D_alaTIGR"/>
    <property type="match status" value="1"/>
</dbReference>
<keyword evidence="3" id="KW-0963">Cytoplasm</keyword>
<dbReference type="InterPro" id="IPR011761">
    <property type="entry name" value="ATP-grasp"/>
</dbReference>
<protein>
    <submittedName>
        <fullName evidence="14">D-alanine--D-alanine ligase</fullName>
        <ecNumber evidence="14">6.3.2.-</ecNumber>
    </submittedName>
</protein>
<organism evidence="14">
    <name type="scientific">gut metagenome</name>
    <dbReference type="NCBI Taxonomy" id="749906"/>
    <lineage>
        <taxon>unclassified sequences</taxon>
        <taxon>metagenomes</taxon>
        <taxon>organismal metagenomes</taxon>
    </lineage>
</organism>
<keyword evidence="11" id="KW-0464">Manganese</keyword>
<feature type="domain" description="ATP-grasp" evidence="13">
    <location>
        <begin position="105"/>
        <end position="306"/>
    </location>
</feature>
<dbReference type="NCBIfam" id="NF002378">
    <property type="entry name" value="PRK01372.1"/>
    <property type="match status" value="1"/>
</dbReference>
<dbReference type="SUPFAM" id="SSF52440">
    <property type="entry name" value="PreATP-grasp domain"/>
    <property type="match status" value="1"/>
</dbReference>